<dbReference type="EMBL" id="CM029051">
    <property type="protein sequence ID" value="KAG2563825.1"/>
    <property type="molecule type" value="Genomic_DNA"/>
</dbReference>
<keyword evidence="1" id="KW-0812">Transmembrane</keyword>
<dbReference type="AlphaFoldDB" id="A0A8T0PRU0"/>
<feature type="transmembrane region" description="Helical" evidence="1">
    <location>
        <begin position="27"/>
        <end position="52"/>
    </location>
</feature>
<comment type="caution">
    <text evidence="2">The sequence shown here is derived from an EMBL/GenBank/DDBJ whole genome shotgun (WGS) entry which is preliminary data.</text>
</comment>
<dbReference type="InterPro" id="IPR008972">
    <property type="entry name" value="Cupredoxin"/>
</dbReference>
<accession>A0A8T0PRU0</accession>
<protein>
    <submittedName>
        <fullName evidence="2">Uncharacterized protein</fullName>
    </submittedName>
</protein>
<organism evidence="2 3">
    <name type="scientific">Panicum virgatum</name>
    <name type="common">Blackwell switchgrass</name>
    <dbReference type="NCBI Taxonomy" id="38727"/>
    <lineage>
        <taxon>Eukaryota</taxon>
        <taxon>Viridiplantae</taxon>
        <taxon>Streptophyta</taxon>
        <taxon>Embryophyta</taxon>
        <taxon>Tracheophyta</taxon>
        <taxon>Spermatophyta</taxon>
        <taxon>Magnoliopsida</taxon>
        <taxon>Liliopsida</taxon>
        <taxon>Poales</taxon>
        <taxon>Poaceae</taxon>
        <taxon>PACMAD clade</taxon>
        <taxon>Panicoideae</taxon>
        <taxon>Panicodae</taxon>
        <taxon>Paniceae</taxon>
        <taxon>Panicinae</taxon>
        <taxon>Panicum</taxon>
        <taxon>Panicum sect. Hiantes</taxon>
    </lineage>
</organism>
<keyword evidence="3" id="KW-1185">Reference proteome</keyword>
<reference evidence="2 3" key="1">
    <citation type="submission" date="2020-05" db="EMBL/GenBank/DDBJ databases">
        <title>WGS assembly of Panicum virgatum.</title>
        <authorList>
            <person name="Lovell J.T."/>
            <person name="Jenkins J."/>
            <person name="Shu S."/>
            <person name="Juenger T.E."/>
            <person name="Schmutz J."/>
        </authorList>
    </citation>
    <scope>NUCLEOTIDE SEQUENCE [LARGE SCALE GENOMIC DNA]</scope>
    <source>
        <strain evidence="3">cv. AP13</strain>
    </source>
</reference>
<name>A0A8T0PRU0_PANVG</name>
<dbReference type="Proteomes" id="UP000823388">
    <property type="component" value="Chromosome 8K"/>
</dbReference>
<evidence type="ECO:0000313" key="3">
    <source>
        <dbReference type="Proteomes" id="UP000823388"/>
    </source>
</evidence>
<evidence type="ECO:0000256" key="1">
    <source>
        <dbReference type="SAM" id="Phobius"/>
    </source>
</evidence>
<keyword evidence="1" id="KW-1133">Transmembrane helix</keyword>
<dbReference type="SUPFAM" id="SSF49503">
    <property type="entry name" value="Cupredoxins"/>
    <property type="match status" value="1"/>
</dbReference>
<proteinExistence type="predicted"/>
<gene>
    <name evidence="2" type="ORF">PVAP13_8KG363610</name>
</gene>
<keyword evidence="1" id="KW-0472">Membrane</keyword>
<sequence length="108" mass="11816">MTGIPNHIHATEVVVQTKVQTMKTRRVLTAITMAVFFFFSATALPAVAASVIEHTFVVSQMKMTHLCKETPVTVVNGQLPGPVIDVTEGNPHARAAPCHTLNFLDFRM</sequence>
<evidence type="ECO:0000313" key="2">
    <source>
        <dbReference type="EMBL" id="KAG2563825.1"/>
    </source>
</evidence>